<dbReference type="Pfam" id="PF09546">
    <property type="entry name" value="Spore_III_AE"/>
    <property type="match status" value="1"/>
</dbReference>
<organism evidence="3 4">
    <name type="scientific">Bacillus salitolerans</name>
    <dbReference type="NCBI Taxonomy" id="1437434"/>
    <lineage>
        <taxon>Bacteria</taxon>
        <taxon>Bacillati</taxon>
        <taxon>Bacillota</taxon>
        <taxon>Bacilli</taxon>
        <taxon>Bacillales</taxon>
        <taxon>Bacillaceae</taxon>
        <taxon>Bacillus</taxon>
    </lineage>
</organism>
<keyword evidence="1" id="KW-0812">Transmembrane</keyword>
<sequence length="389" mass="42282">MKYHLLFGLIVSVFIFLPTNVQASPSIQDKVLDEQLDRLGIEEISKFWDEIVSKYGGYLPESQKGSFIDFVKGDKKFSPEEWLKGILRFLFHELIANGKLLGTLIMLTIFCMILQSLQSAFEQSTVSKVAYALIYMVLIILALNSFRVAITYTEEAIQSMISFIIALIPLLLALISVSGGVISAAFFHPIIIFLMNTSGLLIQYVILPLLFLAALLSIVSTLSDQYKVTQLADLLRKTSIALLGVFLTVFLGVISVQGASSAVADGITVRTAKFVTGNFIPVVGRMFTDATDTVISASALLKNTVGIVGVVILLLIAAFPAIKVLSLAFIYKFAAAILQPLGGGPVIQCLDIIGKSVIYIFAALAIVSMMFFLSLTIIIAAGNITLMMR</sequence>
<reference evidence="4" key="1">
    <citation type="journal article" date="2019" name="Int. J. Syst. Evol. Microbiol.">
        <title>The Global Catalogue of Microorganisms (GCM) 10K type strain sequencing project: providing services to taxonomists for standard genome sequencing and annotation.</title>
        <authorList>
            <consortium name="The Broad Institute Genomics Platform"/>
            <consortium name="The Broad Institute Genome Sequencing Center for Infectious Disease"/>
            <person name="Wu L."/>
            <person name="Ma J."/>
        </authorList>
    </citation>
    <scope>NUCLEOTIDE SEQUENCE [LARGE SCALE GENOMIC DNA]</scope>
    <source>
        <strain evidence="4">CCUG 49339</strain>
    </source>
</reference>
<evidence type="ECO:0000313" key="3">
    <source>
        <dbReference type="EMBL" id="MFD1736415.1"/>
    </source>
</evidence>
<feature type="transmembrane region" description="Helical" evidence="1">
    <location>
        <begin position="305"/>
        <end position="338"/>
    </location>
</feature>
<evidence type="ECO:0000256" key="2">
    <source>
        <dbReference type="SAM" id="SignalP"/>
    </source>
</evidence>
<dbReference type="NCBIfam" id="TIGR02829">
    <property type="entry name" value="spore_III_AE"/>
    <property type="match status" value="1"/>
</dbReference>
<evidence type="ECO:0000256" key="1">
    <source>
        <dbReference type="SAM" id="Phobius"/>
    </source>
</evidence>
<feature type="chain" id="PRO_5046204505" evidence="2">
    <location>
        <begin position="24"/>
        <end position="389"/>
    </location>
</feature>
<comment type="caution">
    <text evidence="3">The sequence shown here is derived from an EMBL/GenBank/DDBJ whole genome shotgun (WGS) entry which is preliminary data.</text>
</comment>
<gene>
    <name evidence="3" type="primary">spoIIIAE</name>
    <name evidence="3" type="ORF">ACFSCX_07545</name>
</gene>
<feature type="transmembrane region" description="Helical" evidence="1">
    <location>
        <begin position="199"/>
        <end position="220"/>
    </location>
</feature>
<feature type="signal peptide" evidence="2">
    <location>
        <begin position="1"/>
        <end position="23"/>
    </location>
</feature>
<dbReference type="Proteomes" id="UP001597214">
    <property type="component" value="Unassembled WGS sequence"/>
</dbReference>
<keyword evidence="1" id="KW-1133">Transmembrane helix</keyword>
<feature type="transmembrane region" description="Helical" evidence="1">
    <location>
        <begin position="358"/>
        <end position="386"/>
    </location>
</feature>
<feature type="transmembrane region" description="Helical" evidence="1">
    <location>
        <begin position="240"/>
        <end position="264"/>
    </location>
</feature>
<name>A0ABW4LMN3_9BACI</name>
<keyword evidence="2" id="KW-0732">Signal</keyword>
<keyword evidence="4" id="KW-1185">Reference proteome</keyword>
<dbReference type="InterPro" id="IPR014194">
    <property type="entry name" value="Spore_III_AE"/>
</dbReference>
<dbReference type="RefSeq" id="WP_377927565.1">
    <property type="nucleotide sequence ID" value="NZ_JBHUEM010000007.1"/>
</dbReference>
<proteinExistence type="predicted"/>
<feature type="transmembrane region" description="Helical" evidence="1">
    <location>
        <begin position="100"/>
        <end position="117"/>
    </location>
</feature>
<feature type="transmembrane region" description="Helical" evidence="1">
    <location>
        <begin position="129"/>
        <end position="150"/>
    </location>
</feature>
<dbReference type="EMBL" id="JBHUEM010000007">
    <property type="protein sequence ID" value="MFD1736415.1"/>
    <property type="molecule type" value="Genomic_DNA"/>
</dbReference>
<keyword evidence="1" id="KW-0472">Membrane</keyword>
<evidence type="ECO:0000313" key="4">
    <source>
        <dbReference type="Proteomes" id="UP001597214"/>
    </source>
</evidence>
<feature type="transmembrane region" description="Helical" evidence="1">
    <location>
        <begin position="156"/>
        <end position="187"/>
    </location>
</feature>
<protein>
    <submittedName>
        <fullName evidence="3">Stage III sporulation protein AE</fullName>
    </submittedName>
</protein>
<accession>A0ABW4LMN3</accession>